<dbReference type="AlphaFoldDB" id="A0AAX1N978"/>
<dbReference type="InterPro" id="IPR003594">
    <property type="entry name" value="HATPase_dom"/>
</dbReference>
<dbReference type="InterPro" id="IPR036097">
    <property type="entry name" value="HisK_dim/P_sf"/>
</dbReference>
<evidence type="ECO:0000259" key="8">
    <source>
        <dbReference type="PROSITE" id="PS50113"/>
    </source>
</evidence>
<dbReference type="Proteomes" id="UP000678679">
    <property type="component" value="Chromosome 1"/>
</dbReference>
<accession>A0AAX1N978</accession>
<protein>
    <recommendedName>
        <fullName evidence="2">histidine kinase</fullName>
        <ecNumber evidence="2">2.7.13.3</ecNumber>
    </recommendedName>
</protein>
<dbReference type="Pfam" id="PF13426">
    <property type="entry name" value="PAS_9"/>
    <property type="match status" value="1"/>
</dbReference>
<dbReference type="InterPro" id="IPR036890">
    <property type="entry name" value="HATPase_C_sf"/>
</dbReference>
<proteinExistence type="predicted"/>
<evidence type="ECO:0000259" key="6">
    <source>
        <dbReference type="PROSITE" id="PS50109"/>
    </source>
</evidence>
<dbReference type="InterPro" id="IPR003661">
    <property type="entry name" value="HisK_dim/P_dom"/>
</dbReference>
<dbReference type="InterPro" id="IPR035965">
    <property type="entry name" value="PAS-like_dom_sf"/>
</dbReference>
<dbReference type="Pfam" id="PF02518">
    <property type="entry name" value="HATPase_c"/>
    <property type="match status" value="1"/>
</dbReference>
<evidence type="ECO:0000259" key="7">
    <source>
        <dbReference type="PROSITE" id="PS50112"/>
    </source>
</evidence>
<dbReference type="PRINTS" id="PR00344">
    <property type="entry name" value="BCTRLSENSOR"/>
</dbReference>
<dbReference type="Gene3D" id="3.30.565.10">
    <property type="entry name" value="Histidine kinase-like ATPase, C-terminal domain"/>
    <property type="match status" value="1"/>
</dbReference>
<evidence type="ECO:0000313" key="10">
    <source>
        <dbReference type="Proteomes" id="UP000678679"/>
    </source>
</evidence>
<dbReference type="EMBL" id="CP076132">
    <property type="protein sequence ID" value="QWG02981.1"/>
    <property type="molecule type" value="Genomic_DNA"/>
</dbReference>
<dbReference type="PROSITE" id="PS50112">
    <property type="entry name" value="PAS"/>
    <property type="match status" value="1"/>
</dbReference>
<reference evidence="9 10" key="1">
    <citation type="submission" date="2021-05" db="EMBL/GenBank/DDBJ databases">
        <title>Comparative genomic studies on the polysaccharide-degrading batcterial strains of the Flammeovirga genus.</title>
        <authorList>
            <person name="Zewei F."/>
            <person name="Zheng Z."/>
            <person name="Yu L."/>
            <person name="Ruyue G."/>
            <person name="Yanhong M."/>
            <person name="Yuanyuan C."/>
            <person name="Jingyan G."/>
            <person name="Wenjun H."/>
        </authorList>
    </citation>
    <scope>NUCLEOTIDE SEQUENCE [LARGE SCALE GENOMIC DNA]</scope>
    <source>
        <strain evidence="9 10">NBRC:100898</strain>
    </source>
</reference>
<dbReference type="Gene3D" id="1.10.287.130">
    <property type="match status" value="1"/>
</dbReference>
<feature type="domain" description="PAS" evidence="7">
    <location>
        <begin position="14"/>
        <end position="85"/>
    </location>
</feature>
<dbReference type="KEGG" id="fya:KMW28_05210"/>
<dbReference type="SUPFAM" id="SSF47384">
    <property type="entry name" value="Homodimeric domain of signal transducing histidine kinase"/>
    <property type="match status" value="1"/>
</dbReference>
<evidence type="ECO:0000313" key="9">
    <source>
        <dbReference type="EMBL" id="QWG02981.1"/>
    </source>
</evidence>
<feature type="domain" description="Histidine kinase" evidence="6">
    <location>
        <begin position="158"/>
        <end position="371"/>
    </location>
</feature>
<evidence type="ECO:0000256" key="3">
    <source>
        <dbReference type="ARBA" id="ARBA00022553"/>
    </source>
</evidence>
<dbReference type="Gene3D" id="3.30.450.20">
    <property type="entry name" value="PAS domain"/>
    <property type="match status" value="1"/>
</dbReference>
<dbReference type="InterPro" id="IPR000700">
    <property type="entry name" value="PAS-assoc_C"/>
</dbReference>
<dbReference type="PANTHER" id="PTHR43304:SF1">
    <property type="entry name" value="PAC DOMAIN-CONTAINING PROTEIN"/>
    <property type="match status" value="1"/>
</dbReference>
<gene>
    <name evidence="9" type="ORF">KMW28_05210</name>
</gene>
<name>A0AAX1N978_9BACT</name>
<dbReference type="SMART" id="SM00387">
    <property type="entry name" value="HATPase_c"/>
    <property type="match status" value="1"/>
</dbReference>
<comment type="catalytic activity">
    <reaction evidence="1">
        <text>ATP + protein L-histidine = ADP + protein N-phospho-L-histidine.</text>
        <dbReference type="EC" id="2.7.13.3"/>
    </reaction>
</comment>
<dbReference type="InterPro" id="IPR052162">
    <property type="entry name" value="Sensor_kinase/Photoreceptor"/>
</dbReference>
<dbReference type="RefSeq" id="WP_169664445.1">
    <property type="nucleotide sequence ID" value="NZ_CP076132.1"/>
</dbReference>
<evidence type="ECO:0000256" key="5">
    <source>
        <dbReference type="ARBA" id="ARBA00022777"/>
    </source>
</evidence>
<dbReference type="PROSITE" id="PS50113">
    <property type="entry name" value="PAC"/>
    <property type="match status" value="1"/>
</dbReference>
<dbReference type="SMART" id="SM00091">
    <property type="entry name" value="PAS"/>
    <property type="match status" value="1"/>
</dbReference>
<dbReference type="GO" id="GO:0000155">
    <property type="term" value="F:phosphorelay sensor kinase activity"/>
    <property type="evidence" value="ECO:0007669"/>
    <property type="project" value="InterPro"/>
</dbReference>
<dbReference type="SUPFAM" id="SSF55874">
    <property type="entry name" value="ATPase domain of HSP90 chaperone/DNA topoisomerase II/histidine kinase"/>
    <property type="match status" value="1"/>
</dbReference>
<dbReference type="InterPro" id="IPR004358">
    <property type="entry name" value="Sig_transdc_His_kin-like_C"/>
</dbReference>
<dbReference type="PROSITE" id="PS50109">
    <property type="entry name" value="HIS_KIN"/>
    <property type="match status" value="1"/>
</dbReference>
<sequence>MMNPTAITQLLNDKNQIYHQLYDSSPDMYVSVDPNTGKVLMCNITLTEKVGKCKDQIIGASIMEMYHPDSIEAAKKVFQKFIKGQKIENERLDLITNDGKKIPVLLNVQSIKDECGKIILSNSCWRDISDIVALEKIVKKNDEAIQSKNKELEEFVYIASHDLQEPLRTISSFIELLDMEYGEQLDEEAKTYLEFIEKGSQNMKNIIKGLLDYSRIGNGVERSNIDCNKLIADITSDYHLLFEEKNVELFTSFLPKVYGDPISLRLLFQNLINNAVKFSKKSKQPIIEINYSINEKDVLFSIKDNGIGIPKDKTSEIFKFFKRLNSKSQYDGYGIGLAHCKKIIDLHEGKIWVESILHEGSIFYFTLPKHRTDETNITN</sequence>
<organism evidence="9 10">
    <name type="scientific">Flammeovirga yaeyamensis</name>
    <dbReference type="NCBI Taxonomy" id="367791"/>
    <lineage>
        <taxon>Bacteria</taxon>
        <taxon>Pseudomonadati</taxon>
        <taxon>Bacteroidota</taxon>
        <taxon>Cytophagia</taxon>
        <taxon>Cytophagales</taxon>
        <taxon>Flammeovirgaceae</taxon>
        <taxon>Flammeovirga</taxon>
    </lineage>
</organism>
<dbReference type="SMART" id="SM00388">
    <property type="entry name" value="HisKA"/>
    <property type="match status" value="1"/>
</dbReference>
<dbReference type="FunFam" id="3.30.565.10:FF:000006">
    <property type="entry name" value="Sensor histidine kinase WalK"/>
    <property type="match status" value="1"/>
</dbReference>
<dbReference type="CDD" id="cd00130">
    <property type="entry name" value="PAS"/>
    <property type="match status" value="1"/>
</dbReference>
<keyword evidence="5" id="KW-0418">Kinase</keyword>
<dbReference type="Pfam" id="PF00512">
    <property type="entry name" value="HisKA"/>
    <property type="match status" value="1"/>
</dbReference>
<dbReference type="CDD" id="cd00082">
    <property type="entry name" value="HisKA"/>
    <property type="match status" value="1"/>
</dbReference>
<keyword evidence="3" id="KW-0597">Phosphoprotein</keyword>
<dbReference type="PANTHER" id="PTHR43304">
    <property type="entry name" value="PHYTOCHROME-LIKE PROTEIN CPH1"/>
    <property type="match status" value="1"/>
</dbReference>
<evidence type="ECO:0000256" key="4">
    <source>
        <dbReference type="ARBA" id="ARBA00022679"/>
    </source>
</evidence>
<evidence type="ECO:0000256" key="1">
    <source>
        <dbReference type="ARBA" id="ARBA00000085"/>
    </source>
</evidence>
<evidence type="ECO:0000256" key="2">
    <source>
        <dbReference type="ARBA" id="ARBA00012438"/>
    </source>
</evidence>
<dbReference type="InterPro" id="IPR000014">
    <property type="entry name" value="PAS"/>
</dbReference>
<feature type="domain" description="PAC" evidence="8">
    <location>
        <begin position="88"/>
        <end position="140"/>
    </location>
</feature>
<dbReference type="EC" id="2.7.13.3" evidence="2"/>
<keyword evidence="4" id="KW-0808">Transferase</keyword>
<dbReference type="SUPFAM" id="SSF55785">
    <property type="entry name" value="PYP-like sensor domain (PAS domain)"/>
    <property type="match status" value="1"/>
</dbReference>
<dbReference type="InterPro" id="IPR005467">
    <property type="entry name" value="His_kinase_dom"/>
</dbReference>
<keyword evidence="10" id="KW-1185">Reference proteome</keyword>
<dbReference type="NCBIfam" id="TIGR00229">
    <property type="entry name" value="sensory_box"/>
    <property type="match status" value="1"/>
</dbReference>